<evidence type="ECO:0000259" key="10">
    <source>
        <dbReference type="PROSITE" id="PS50929"/>
    </source>
</evidence>
<dbReference type="PROSITE" id="PS50929">
    <property type="entry name" value="ABC_TM1F"/>
    <property type="match status" value="2"/>
</dbReference>
<feature type="region of interest" description="Disordered" evidence="7">
    <location>
        <begin position="712"/>
        <end position="785"/>
    </location>
</feature>
<dbReference type="OrthoDB" id="6500128at2759"/>
<dbReference type="GO" id="GO:0015421">
    <property type="term" value="F:ABC-type oligopeptide transporter activity"/>
    <property type="evidence" value="ECO:0007669"/>
    <property type="project" value="TreeGrafter"/>
</dbReference>
<dbReference type="SUPFAM" id="SSF90123">
    <property type="entry name" value="ABC transporter transmembrane region"/>
    <property type="match status" value="2"/>
</dbReference>
<reference evidence="11" key="1">
    <citation type="submission" date="2022-10" db="EMBL/GenBank/DDBJ databases">
        <title>Tapping the CABI collections for fungal endophytes: first genome assemblies for Collariella, Neodidymelliopsis, Ascochyta clinopodiicola, Didymella pomorum, Didymosphaeria variabile, Neocosmospora piperis and Neocucurbitaria cava.</title>
        <authorList>
            <person name="Hill R."/>
        </authorList>
    </citation>
    <scope>NUCLEOTIDE SEQUENCE</scope>
    <source>
        <strain evidence="11">IMI 355082</strain>
    </source>
</reference>
<feature type="compositionally biased region" description="Low complexity" evidence="7">
    <location>
        <begin position="645"/>
        <end position="655"/>
    </location>
</feature>
<feature type="transmembrane region" description="Helical" evidence="8">
    <location>
        <begin position="843"/>
        <end position="872"/>
    </location>
</feature>
<feature type="transmembrane region" description="Helical" evidence="8">
    <location>
        <begin position="964"/>
        <end position="984"/>
    </location>
</feature>
<keyword evidence="3" id="KW-0547">Nucleotide-binding</keyword>
<comment type="subcellular location">
    <subcellularLocation>
        <location evidence="1">Membrane</location>
        <topology evidence="1">Multi-pass membrane protein</topology>
    </subcellularLocation>
</comment>
<feature type="transmembrane region" description="Helical" evidence="8">
    <location>
        <begin position="56"/>
        <end position="80"/>
    </location>
</feature>
<feature type="transmembrane region" description="Helical" evidence="8">
    <location>
        <begin position="184"/>
        <end position="205"/>
    </location>
</feature>
<dbReference type="InterPro" id="IPR017871">
    <property type="entry name" value="ABC_transporter-like_CS"/>
</dbReference>
<proteinExistence type="predicted"/>
<keyword evidence="5 8" id="KW-1133">Transmembrane helix</keyword>
<dbReference type="GO" id="GO:0016887">
    <property type="term" value="F:ATP hydrolysis activity"/>
    <property type="evidence" value="ECO:0007669"/>
    <property type="project" value="InterPro"/>
</dbReference>
<name>A0A9W8YXH4_9PEZI</name>
<evidence type="ECO:0000256" key="7">
    <source>
        <dbReference type="SAM" id="MobiDB-lite"/>
    </source>
</evidence>
<keyword evidence="6 8" id="KW-0472">Membrane</keyword>
<feature type="region of interest" description="Disordered" evidence="7">
    <location>
        <begin position="1"/>
        <end position="35"/>
    </location>
</feature>
<keyword evidence="4" id="KW-0067">ATP-binding</keyword>
<dbReference type="Gene3D" id="3.40.50.300">
    <property type="entry name" value="P-loop containing nucleotide triphosphate hydrolases"/>
    <property type="match status" value="2"/>
</dbReference>
<feature type="domain" description="ABC transporter" evidence="9">
    <location>
        <begin position="390"/>
        <end position="629"/>
    </location>
</feature>
<evidence type="ECO:0000256" key="2">
    <source>
        <dbReference type="ARBA" id="ARBA00022692"/>
    </source>
</evidence>
<dbReference type="SMART" id="SM00382">
    <property type="entry name" value="AAA"/>
    <property type="match status" value="2"/>
</dbReference>
<keyword evidence="12" id="KW-1185">Reference proteome</keyword>
<evidence type="ECO:0000256" key="5">
    <source>
        <dbReference type="ARBA" id="ARBA00022989"/>
    </source>
</evidence>
<protein>
    <submittedName>
        <fullName evidence="11">ATP-dependent permease</fullName>
    </submittedName>
</protein>
<dbReference type="GO" id="GO:0005524">
    <property type="term" value="F:ATP binding"/>
    <property type="evidence" value="ECO:0007669"/>
    <property type="project" value="UniProtKB-KW"/>
</dbReference>
<dbReference type="PROSITE" id="PS00211">
    <property type="entry name" value="ABC_TRANSPORTER_1"/>
    <property type="match status" value="1"/>
</dbReference>
<evidence type="ECO:0000256" key="6">
    <source>
        <dbReference type="ARBA" id="ARBA00023136"/>
    </source>
</evidence>
<dbReference type="Pfam" id="PF00664">
    <property type="entry name" value="ABC_membrane"/>
    <property type="match status" value="2"/>
</dbReference>
<organism evidence="11 12">
    <name type="scientific">Gnomoniopsis smithogilvyi</name>
    <dbReference type="NCBI Taxonomy" id="1191159"/>
    <lineage>
        <taxon>Eukaryota</taxon>
        <taxon>Fungi</taxon>
        <taxon>Dikarya</taxon>
        <taxon>Ascomycota</taxon>
        <taxon>Pezizomycotina</taxon>
        <taxon>Sordariomycetes</taxon>
        <taxon>Sordariomycetidae</taxon>
        <taxon>Diaporthales</taxon>
        <taxon>Gnomoniaceae</taxon>
        <taxon>Gnomoniopsis</taxon>
    </lineage>
</organism>
<dbReference type="InterPro" id="IPR036640">
    <property type="entry name" value="ABC1_TM_sf"/>
</dbReference>
<feature type="domain" description="ABC transmembrane type-1" evidence="10">
    <location>
        <begin position="60"/>
        <end position="352"/>
    </location>
</feature>
<feature type="compositionally biased region" description="Basic and acidic residues" evidence="7">
    <location>
        <begin position="19"/>
        <end position="29"/>
    </location>
</feature>
<dbReference type="SUPFAM" id="SSF52540">
    <property type="entry name" value="P-loop containing nucleoside triphosphate hydrolases"/>
    <property type="match status" value="2"/>
</dbReference>
<dbReference type="Proteomes" id="UP001140453">
    <property type="component" value="Unassembled WGS sequence"/>
</dbReference>
<dbReference type="InterPro" id="IPR039421">
    <property type="entry name" value="Type_1_exporter"/>
</dbReference>
<dbReference type="PROSITE" id="PS50893">
    <property type="entry name" value="ABC_TRANSPORTER_2"/>
    <property type="match status" value="2"/>
</dbReference>
<dbReference type="Pfam" id="PF00005">
    <property type="entry name" value="ABC_tran"/>
    <property type="match status" value="2"/>
</dbReference>
<dbReference type="PANTHER" id="PTHR43394">
    <property type="entry name" value="ATP-DEPENDENT PERMEASE MDL1, MITOCHONDRIAL"/>
    <property type="match status" value="1"/>
</dbReference>
<evidence type="ECO:0000313" key="12">
    <source>
        <dbReference type="Proteomes" id="UP001140453"/>
    </source>
</evidence>
<dbReference type="InterPro" id="IPR027417">
    <property type="entry name" value="P-loop_NTPase"/>
</dbReference>
<feature type="transmembrane region" description="Helical" evidence="8">
    <location>
        <begin position="100"/>
        <end position="132"/>
    </location>
</feature>
<gene>
    <name evidence="11" type="primary">HST6</name>
    <name evidence="11" type="ORF">N0V93_002926</name>
</gene>
<feature type="transmembrane region" description="Helical" evidence="8">
    <location>
        <begin position="211"/>
        <end position="231"/>
    </location>
</feature>
<evidence type="ECO:0000259" key="9">
    <source>
        <dbReference type="PROSITE" id="PS50893"/>
    </source>
</evidence>
<dbReference type="CDD" id="cd18577">
    <property type="entry name" value="ABC_6TM_Pgp_ABCB1_D1_like"/>
    <property type="match status" value="1"/>
</dbReference>
<dbReference type="PANTHER" id="PTHR43394:SF15">
    <property type="entry name" value="ALPHA-FACTOR-TRANSPORTING ATPASE"/>
    <property type="match status" value="1"/>
</dbReference>
<dbReference type="GO" id="GO:0090374">
    <property type="term" value="P:oligopeptide export from mitochondrion"/>
    <property type="evidence" value="ECO:0007669"/>
    <property type="project" value="TreeGrafter"/>
</dbReference>
<feature type="region of interest" description="Disordered" evidence="7">
    <location>
        <begin position="634"/>
        <end position="655"/>
    </location>
</feature>
<feature type="compositionally biased region" description="Polar residues" evidence="7">
    <location>
        <begin position="1"/>
        <end position="10"/>
    </location>
</feature>
<dbReference type="InterPro" id="IPR003439">
    <property type="entry name" value="ABC_transporter-like_ATP-bd"/>
</dbReference>
<dbReference type="GO" id="GO:0005743">
    <property type="term" value="C:mitochondrial inner membrane"/>
    <property type="evidence" value="ECO:0007669"/>
    <property type="project" value="TreeGrafter"/>
</dbReference>
<evidence type="ECO:0000313" key="11">
    <source>
        <dbReference type="EMBL" id="KAJ4393711.1"/>
    </source>
</evidence>
<evidence type="ECO:0000256" key="8">
    <source>
        <dbReference type="SAM" id="Phobius"/>
    </source>
</evidence>
<accession>A0A9W8YXH4</accession>
<dbReference type="Gene3D" id="1.20.1560.10">
    <property type="entry name" value="ABC transporter type 1, transmembrane domain"/>
    <property type="match status" value="2"/>
</dbReference>
<evidence type="ECO:0000256" key="4">
    <source>
        <dbReference type="ARBA" id="ARBA00022840"/>
    </source>
</evidence>
<feature type="transmembrane region" description="Helical" evidence="8">
    <location>
        <begin position="295"/>
        <end position="316"/>
    </location>
</feature>
<dbReference type="CDD" id="cd18578">
    <property type="entry name" value="ABC_6TM_Pgp_ABCB1_D2_like"/>
    <property type="match status" value="1"/>
</dbReference>
<evidence type="ECO:0000256" key="1">
    <source>
        <dbReference type="ARBA" id="ARBA00004141"/>
    </source>
</evidence>
<comment type="caution">
    <text evidence="11">The sequence shown here is derived from an EMBL/GenBank/DDBJ whole genome shotgun (WGS) entry which is preliminary data.</text>
</comment>
<feature type="domain" description="ABC transporter" evidence="9">
    <location>
        <begin position="1168"/>
        <end position="1450"/>
    </location>
</feature>
<sequence>MATTPPSSTLGEAGNGHPTHSDCEHRVEDSTQTTEDDLFSKGTWRHVFAFTERHHAAALVLAIVAAACAAGVKSSNAVFLGKFLDIDTSLGNGTISSEKAAANVASICITFTALGAASWIFNWAFMTAWIIFGELNAKSAREKLFTKILHKDMGWFDSQEEGVSSALSSIQIDTRDLQIAASQVFGFLFMDICIAVGCLVLALYYSWELTLVLLGTVPVSMAVLGLIGRGLDAAIDAQKTELAQAAKNVTAAVTAIDLVKVYRGFDNEVWQYMQTIKKARTYFLRQARRNSLQMGYIKFWMVGLFVVGFYFAVYLVNKGSITAGESMTTFYSVMTALQALEGFGPQWIVLAKGISAGKSLSRIALDVAQSRKKVRGRNGFLRPEKCSGDIELNSVSFAYPSNPGKLVLNPSSFFFAAGEITFLVGKSGSGKSTLSNLILKFYNPLTGSILIDGHPVEILCDDWVRSNVTLIQQSSILFDDSFFMNVAFGGRDPSRVTREDVQAACDMAMLQSAIAGLPDGLDTKVGMGGYSLSGGQKQRLALARAKLRDSPVLILDEVTSGLDPVSRVLILEAIRIWRTGKTTIIITHDINQIKNQDYVYVLDKAFLVQEGYRKNLIKDEGGIFAKMVTLTEGDAASSSGSPFTEDSSPDVSDPESYMEYIPAADSRRSRLSRLFVKSSMSDAMNSGVFSIGIGGGRSSMLMHAKDIWSAPNSPIESGGGPVLRSDSKHESGYGRRSSRARADRKVSPRRTVRNSLDIVRERGEKTRARRPFVSSPKSGHDRQRPIIHDRKGSTETIYADLVPEDNLAEEKRAKCAKGKPSLSLIKILGTVWPLLCKRDRYRAIVGILASIAVAAANPAFSYVFTQLLAIFWSTVSSSQKSADGLVWAIRLLIVAVVDGISMFTANYTLQCVGQSWVDSLRVEALKRILSQPKEFFDKPRHSPARIVEVLDRNAEEMRNLVGKFVPICIMVAGMVLSSVAWALIASWKLTLVMMASFPVVYAATRSSAEISTTWEAKTNTMAEAAGSVFSETFMNIRVVRALTLEDHFSRKHSSVAEDAYRVGKKRALLTGLFYGVSQALSWWDTALIIWYATVLLTVKGSTTTITDVTTTINLLLFAIGTAAANLGNIPQLAQAKATAIQILYYATLSYQNSHEGRGDERVLTPFPVEMKGLQFAYPAAEGDQDGPQKVLRNVNLSINQGDYVAIVGASGCGKSTIANLLLRLYQPLGSPSTYETGRQTIRNDSIPLPYNAELSHLASLSFAHVPAHKISTPILRTHMASVPQHAFLFPTSVLANIVYGLHPDSPYRSMTAVVAAAKLACIHNFIISLPSGYSTFIGEGGVGLSGGQAQRLSIARALVRKPKLLILDEPTSALDAEGAESVRIALSGLIAESRKANIADKLAVVCVTHSKEMMRMAERIVVMDQGFVAEEGAYEELLGRRGKFADLVGGGAWMPSAMGECKSKAHKKIRVDSKKQYKAMGEEMGEVLAEEGDDEWWENDSYDMTITTNPFELEGPFDQAERISTARENALLRLEGPPRKVEIGKG</sequence>
<feature type="domain" description="ABC transmembrane type-1" evidence="10">
    <location>
        <begin position="844"/>
        <end position="1134"/>
    </location>
</feature>
<keyword evidence="2 8" id="KW-0812">Transmembrane</keyword>
<dbReference type="InterPro" id="IPR003593">
    <property type="entry name" value="AAA+_ATPase"/>
</dbReference>
<dbReference type="FunFam" id="3.40.50.300:FF:001471">
    <property type="entry name" value="P-loop containing nucleoside triphosphate hydrolase protein"/>
    <property type="match status" value="1"/>
</dbReference>
<evidence type="ECO:0000256" key="3">
    <source>
        <dbReference type="ARBA" id="ARBA00022741"/>
    </source>
</evidence>
<dbReference type="EMBL" id="JAPEVB010000002">
    <property type="protein sequence ID" value="KAJ4393711.1"/>
    <property type="molecule type" value="Genomic_DNA"/>
</dbReference>
<dbReference type="InterPro" id="IPR011527">
    <property type="entry name" value="ABC1_TM_dom"/>
</dbReference>